<sequence>MHPLVSAWFSFPTKGTMMLRLYNKFTGLRYFNSSLIPSLSHHCDMENQWKRPKHKYIKVNVKGGLDVSQCLASVSAVIRNEYGRYIDSYKGIIEFTTPIVAELYAILYGMDLSWGVHDRIIIESDSSEAIDLVNGVQGDSAVGYELKIIDMWKAKKEWTVEFTLANKYQNEEARAVTVLALEEASVGVFNTEEPLRNMRKILQDAKME</sequence>
<keyword evidence="3" id="KW-1185">Reference proteome</keyword>
<evidence type="ECO:0000259" key="1">
    <source>
        <dbReference type="Pfam" id="PF13456"/>
    </source>
</evidence>
<evidence type="ECO:0000313" key="3">
    <source>
        <dbReference type="Proteomes" id="UP001237642"/>
    </source>
</evidence>
<dbReference type="InterPro" id="IPR044730">
    <property type="entry name" value="RNase_H-like_dom_plant"/>
</dbReference>
<dbReference type="GO" id="GO:0003676">
    <property type="term" value="F:nucleic acid binding"/>
    <property type="evidence" value="ECO:0007669"/>
    <property type="project" value="InterPro"/>
</dbReference>
<dbReference type="GO" id="GO:0004523">
    <property type="term" value="F:RNA-DNA hybrid ribonuclease activity"/>
    <property type="evidence" value="ECO:0007669"/>
    <property type="project" value="InterPro"/>
</dbReference>
<dbReference type="InterPro" id="IPR002156">
    <property type="entry name" value="RNaseH_domain"/>
</dbReference>
<name>A0AAD8MYH8_9APIA</name>
<comment type="caution">
    <text evidence="2">The sequence shown here is derived from an EMBL/GenBank/DDBJ whole genome shotgun (WGS) entry which is preliminary data.</text>
</comment>
<dbReference type="PANTHER" id="PTHR47723">
    <property type="entry name" value="OS05G0353850 PROTEIN"/>
    <property type="match status" value="1"/>
</dbReference>
<dbReference type="Gene3D" id="3.30.420.10">
    <property type="entry name" value="Ribonuclease H-like superfamily/Ribonuclease H"/>
    <property type="match status" value="1"/>
</dbReference>
<organism evidence="2 3">
    <name type="scientific">Heracleum sosnowskyi</name>
    <dbReference type="NCBI Taxonomy" id="360622"/>
    <lineage>
        <taxon>Eukaryota</taxon>
        <taxon>Viridiplantae</taxon>
        <taxon>Streptophyta</taxon>
        <taxon>Embryophyta</taxon>
        <taxon>Tracheophyta</taxon>
        <taxon>Spermatophyta</taxon>
        <taxon>Magnoliopsida</taxon>
        <taxon>eudicotyledons</taxon>
        <taxon>Gunneridae</taxon>
        <taxon>Pentapetalae</taxon>
        <taxon>asterids</taxon>
        <taxon>campanulids</taxon>
        <taxon>Apiales</taxon>
        <taxon>Apiaceae</taxon>
        <taxon>Apioideae</taxon>
        <taxon>apioid superclade</taxon>
        <taxon>Tordylieae</taxon>
        <taxon>Tordyliinae</taxon>
        <taxon>Heracleum</taxon>
    </lineage>
</organism>
<dbReference type="InterPro" id="IPR012337">
    <property type="entry name" value="RNaseH-like_sf"/>
</dbReference>
<accession>A0AAD8MYH8</accession>
<gene>
    <name evidence="2" type="ORF">POM88_018002</name>
</gene>
<reference evidence="2" key="2">
    <citation type="submission" date="2023-05" db="EMBL/GenBank/DDBJ databases">
        <authorList>
            <person name="Schelkunov M.I."/>
        </authorList>
    </citation>
    <scope>NUCLEOTIDE SEQUENCE</scope>
    <source>
        <strain evidence="2">Hsosn_3</strain>
        <tissue evidence="2">Leaf</tissue>
    </source>
</reference>
<dbReference type="AlphaFoldDB" id="A0AAD8MYH8"/>
<feature type="domain" description="RNase H type-1" evidence="1">
    <location>
        <begin position="60"/>
        <end position="176"/>
    </location>
</feature>
<dbReference type="EMBL" id="JAUIZM010000004">
    <property type="protein sequence ID" value="KAK1389824.1"/>
    <property type="molecule type" value="Genomic_DNA"/>
</dbReference>
<dbReference type="PANTHER" id="PTHR47723:SF19">
    <property type="entry name" value="POLYNUCLEOTIDYL TRANSFERASE, RIBONUCLEASE H-LIKE SUPERFAMILY PROTEIN"/>
    <property type="match status" value="1"/>
</dbReference>
<protein>
    <recommendedName>
        <fullName evidence="1">RNase H type-1 domain-containing protein</fullName>
    </recommendedName>
</protein>
<dbReference type="Proteomes" id="UP001237642">
    <property type="component" value="Unassembled WGS sequence"/>
</dbReference>
<evidence type="ECO:0000313" key="2">
    <source>
        <dbReference type="EMBL" id="KAK1389824.1"/>
    </source>
</evidence>
<reference evidence="2" key="1">
    <citation type="submission" date="2023-02" db="EMBL/GenBank/DDBJ databases">
        <title>Genome of toxic invasive species Heracleum sosnowskyi carries increased number of genes despite the absence of recent whole-genome duplications.</title>
        <authorList>
            <person name="Schelkunov M."/>
            <person name="Shtratnikova V."/>
            <person name="Makarenko M."/>
            <person name="Klepikova A."/>
            <person name="Omelchenko D."/>
            <person name="Novikova G."/>
            <person name="Obukhova E."/>
            <person name="Bogdanov V."/>
            <person name="Penin A."/>
            <person name="Logacheva M."/>
        </authorList>
    </citation>
    <scope>NUCLEOTIDE SEQUENCE</scope>
    <source>
        <strain evidence="2">Hsosn_3</strain>
        <tissue evidence="2">Leaf</tissue>
    </source>
</reference>
<dbReference type="InterPro" id="IPR036397">
    <property type="entry name" value="RNaseH_sf"/>
</dbReference>
<dbReference type="CDD" id="cd06222">
    <property type="entry name" value="RNase_H_like"/>
    <property type="match status" value="1"/>
</dbReference>
<dbReference type="InterPro" id="IPR053151">
    <property type="entry name" value="RNase_H-like"/>
</dbReference>
<proteinExistence type="predicted"/>
<dbReference type="SUPFAM" id="SSF53098">
    <property type="entry name" value="Ribonuclease H-like"/>
    <property type="match status" value="1"/>
</dbReference>
<dbReference type="Pfam" id="PF13456">
    <property type="entry name" value="RVT_3"/>
    <property type="match status" value="1"/>
</dbReference>